<organism evidence="2 3">
    <name type="scientific">Cirrhinus molitorella</name>
    <name type="common">mud carp</name>
    <dbReference type="NCBI Taxonomy" id="172907"/>
    <lineage>
        <taxon>Eukaryota</taxon>
        <taxon>Metazoa</taxon>
        <taxon>Chordata</taxon>
        <taxon>Craniata</taxon>
        <taxon>Vertebrata</taxon>
        <taxon>Euteleostomi</taxon>
        <taxon>Actinopterygii</taxon>
        <taxon>Neopterygii</taxon>
        <taxon>Teleostei</taxon>
        <taxon>Ostariophysi</taxon>
        <taxon>Cypriniformes</taxon>
        <taxon>Cyprinidae</taxon>
        <taxon>Labeoninae</taxon>
        <taxon>Labeonini</taxon>
        <taxon>Cirrhinus</taxon>
    </lineage>
</organism>
<sequence>MTHVRGKKKNTSEVPWQWQVPTGITTASGHLAAQRTSSNPTSCSRKTPLQSRTCEQLLTSAATLRYKAYQSKSGNHEKLSFKTARFRHP</sequence>
<feature type="region of interest" description="Disordered" evidence="1">
    <location>
        <begin position="29"/>
        <end position="50"/>
    </location>
</feature>
<comment type="caution">
    <text evidence="2">The sequence shown here is derived from an EMBL/GenBank/DDBJ whole genome shotgun (WGS) entry which is preliminary data.</text>
</comment>
<accession>A0ABR3NCU3</accession>
<gene>
    <name evidence="2" type="ORF">QQF64_027595</name>
</gene>
<evidence type="ECO:0000313" key="3">
    <source>
        <dbReference type="Proteomes" id="UP001558613"/>
    </source>
</evidence>
<dbReference type="Proteomes" id="UP001558613">
    <property type="component" value="Unassembled WGS sequence"/>
</dbReference>
<dbReference type="EMBL" id="JAYMGO010000005">
    <property type="protein sequence ID" value="KAL1274781.1"/>
    <property type="molecule type" value="Genomic_DNA"/>
</dbReference>
<name>A0ABR3NCU3_9TELE</name>
<reference evidence="2 3" key="1">
    <citation type="submission" date="2023-09" db="EMBL/GenBank/DDBJ databases">
        <authorList>
            <person name="Wang M."/>
        </authorList>
    </citation>
    <scope>NUCLEOTIDE SEQUENCE [LARGE SCALE GENOMIC DNA]</scope>
    <source>
        <strain evidence="2">GT-2023</strain>
        <tissue evidence="2">Liver</tissue>
    </source>
</reference>
<proteinExistence type="predicted"/>
<evidence type="ECO:0000256" key="1">
    <source>
        <dbReference type="SAM" id="MobiDB-lite"/>
    </source>
</evidence>
<protein>
    <submittedName>
        <fullName evidence="2">Uncharacterized protein</fullName>
    </submittedName>
</protein>
<evidence type="ECO:0000313" key="2">
    <source>
        <dbReference type="EMBL" id="KAL1274781.1"/>
    </source>
</evidence>
<keyword evidence="3" id="KW-1185">Reference proteome</keyword>